<dbReference type="AlphaFoldDB" id="A0A3B1AZC3"/>
<proteinExistence type="predicted"/>
<evidence type="ECO:0000313" key="1">
    <source>
        <dbReference type="EMBL" id="VAX03390.1"/>
    </source>
</evidence>
<organism evidence="1">
    <name type="scientific">hydrothermal vent metagenome</name>
    <dbReference type="NCBI Taxonomy" id="652676"/>
    <lineage>
        <taxon>unclassified sequences</taxon>
        <taxon>metagenomes</taxon>
        <taxon>ecological metagenomes</taxon>
    </lineage>
</organism>
<reference evidence="1" key="1">
    <citation type="submission" date="2018-06" db="EMBL/GenBank/DDBJ databases">
        <authorList>
            <person name="Zhirakovskaya E."/>
        </authorList>
    </citation>
    <scope>NUCLEOTIDE SEQUENCE</scope>
</reference>
<feature type="non-terminal residue" evidence="1">
    <location>
        <position position="21"/>
    </location>
</feature>
<sequence>MKFSIQRESILKPLQTITGVV</sequence>
<protein>
    <submittedName>
        <fullName evidence="1">Uncharacterized protein</fullName>
    </submittedName>
</protein>
<accession>A0A3B1AZC3</accession>
<name>A0A3B1AZC3_9ZZZZ</name>
<dbReference type="EMBL" id="UOFU01000323">
    <property type="protein sequence ID" value="VAX03390.1"/>
    <property type="molecule type" value="Genomic_DNA"/>
</dbReference>
<gene>
    <name evidence="1" type="ORF">MNBD_GAMMA20-41</name>
</gene>